<evidence type="ECO:0000313" key="3">
    <source>
        <dbReference type="EMBL" id="THU45524.1"/>
    </source>
</evidence>
<feature type="transmembrane region" description="Helical" evidence="2">
    <location>
        <begin position="359"/>
        <end position="377"/>
    </location>
</feature>
<keyword evidence="2" id="KW-0472">Membrane</keyword>
<evidence type="ECO:0000256" key="1">
    <source>
        <dbReference type="SAM" id="MobiDB-lite"/>
    </source>
</evidence>
<evidence type="ECO:0000256" key="2">
    <source>
        <dbReference type="SAM" id="Phobius"/>
    </source>
</evidence>
<name>A0A4S8ID33_MUSBA</name>
<evidence type="ECO:0008006" key="5">
    <source>
        <dbReference type="Google" id="ProtNLM"/>
    </source>
</evidence>
<keyword evidence="2" id="KW-1133">Transmembrane helix</keyword>
<dbReference type="InterPro" id="IPR036770">
    <property type="entry name" value="Ankyrin_rpt-contain_sf"/>
</dbReference>
<dbReference type="SUPFAM" id="SSF48403">
    <property type="entry name" value="Ankyrin repeat"/>
    <property type="match status" value="1"/>
</dbReference>
<gene>
    <name evidence="3" type="ORF">C4D60_Mb02t18830</name>
</gene>
<feature type="compositionally biased region" description="Basic and acidic residues" evidence="1">
    <location>
        <begin position="196"/>
        <end position="210"/>
    </location>
</feature>
<dbReference type="STRING" id="52838.A0A4S8ID33"/>
<feature type="region of interest" description="Disordered" evidence="1">
    <location>
        <begin position="180"/>
        <end position="210"/>
    </location>
</feature>
<dbReference type="Proteomes" id="UP000317650">
    <property type="component" value="Chromosome 2"/>
</dbReference>
<feature type="transmembrane region" description="Helical" evidence="2">
    <location>
        <begin position="432"/>
        <end position="455"/>
    </location>
</feature>
<comment type="caution">
    <text evidence="3">The sequence shown here is derived from an EMBL/GenBank/DDBJ whole genome shotgun (WGS) entry which is preliminary data.</text>
</comment>
<feature type="transmembrane region" description="Helical" evidence="2">
    <location>
        <begin position="475"/>
        <end position="494"/>
    </location>
</feature>
<dbReference type="AlphaFoldDB" id="A0A4S8ID33"/>
<reference evidence="3 4" key="1">
    <citation type="journal article" date="2019" name="Nat. Plants">
        <title>Genome sequencing of Musa balbisiana reveals subgenome evolution and function divergence in polyploid bananas.</title>
        <authorList>
            <person name="Yao X."/>
        </authorList>
    </citation>
    <scope>NUCLEOTIDE SEQUENCE [LARGE SCALE GENOMIC DNA]</scope>
    <source>
        <strain evidence="4">cv. DH-PKW</strain>
        <tissue evidence="3">Leaves</tissue>
    </source>
</reference>
<dbReference type="Gene3D" id="1.25.40.20">
    <property type="entry name" value="Ankyrin repeat-containing domain"/>
    <property type="match status" value="1"/>
</dbReference>
<dbReference type="EMBL" id="PYDT01000011">
    <property type="protein sequence ID" value="THU45524.1"/>
    <property type="molecule type" value="Genomic_DNA"/>
</dbReference>
<protein>
    <recommendedName>
        <fullName evidence="5">PGG domain-containing protein</fullName>
    </recommendedName>
</protein>
<evidence type="ECO:0000313" key="4">
    <source>
        <dbReference type="Proteomes" id="UP000317650"/>
    </source>
</evidence>
<organism evidence="3 4">
    <name type="scientific">Musa balbisiana</name>
    <name type="common">Banana</name>
    <dbReference type="NCBI Taxonomy" id="52838"/>
    <lineage>
        <taxon>Eukaryota</taxon>
        <taxon>Viridiplantae</taxon>
        <taxon>Streptophyta</taxon>
        <taxon>Embryophyta</taxon>
        <taxon>Tracheophyta</taxon>
        <taxon>Spermatophyta</taxon>
        <taxon>Magnoliopsida</taxon>
        <taxon>Liliopsida</taxon>
        <taxon>Zingiberales</taxon>
        <taxon>Musaceae</taxon>
        <taxon>Musa</taxon>
    </lineage>
</organism>
<proteinExistence type="predicted"/>
<dbReference type="PANTHER" id="PTHR24177:SF463">
    <property type="entry name" value="OS09G0331600 PROTEIN"/>
    <property type="match status" value="1"/>
</dbReference>
<dbReference type="GO" id="GO:0016020">
    <property type="term" value="C:membrane"/>
    <property type="evidence" value="ECO:0007669"/>
    <property type="project" value="TreeGrafter"/>
</dbReference>
<dbReference type="PANTHER" id="PTHR24177">
    <property type="entry name" value="CASKIN"/>
    <property type="match status" value="1"/>
</dbReference>
<feature type="transmembrane region" description="Helical" evidence="2">
    <location>
        <begin position="397"/>
        <end position="420"/>
    </location>
</feature>
<accession>A0A4S8ID33</accession>
<keyword evidence="2" id="KW-0812">Transmembrane</keyword>
<sequence>MNFKYIMSVRAELALQIARDYPGQITDVDQHGVTSLDLMLTIPGLFRSQTLLGFSESILYLMVPSEEGCGKTDDKDAEEEARSSNDIVSRAEAAKQDARRDYESLKRSRGIRSRFLDQLELSFMLVHPPMKRLNELKRRHQAALQLIECCAQPINFDLFGLIHKPVGVRPNNNEENRLGGIGDSACPPHETPISPESERVTRETPVSRKSETTTLIKAAKMGRHEFVGKILQVCPQSATYLDAQGRNVLQVAVMYRRKEIVKIIRNMRTILPSWLFSRIDSETGNTILHLASDGSPDVAKEEQDEPDAMQLHYDLVWFETVESIIPKELVHSRNKQGKTAQELFTSNHKQMRKSCKHQLVGIAKTCTSAVAAVVFAMSSSFSHTDDPKAGDSPMFNALSYTYVIGLSLAATSLFLLLSLVKSSYKEQQFRHAIPAMFNLATLTYNLALGALLLAFTFNTFLQIYGVEGAKEKQAITFMLEIIVWPVFTYLLLFFRRSI</sequence>
<keyword evidence="4" id="KW-1185">Reference proteome</keyword>